<proteinExistence type="predicted"/>
<dbReference type="STRING" id="1182542.W9Y3F0"/>
<name>W9Y3F0_9EURO</name>
<reference evidence="2 3" key="1">
    <citation type="submission" date="2013-03" db="EMBL/GenBank/DDBJ databases">
        <title>The Genome Sequence of Capronia epimyces CBS 606.96.</title>
        <authorList>
            <consortium name="The Broad Institute Genomics Platform"/>
            <person name="Cuomo C."/>
            <person name="de Hoog S."/>
            <person name="Gorbushina A."/>
            <person name="Walker B."/>
            <person name="Young S.K."/>
            <person name="Zeng Q."/>
            <person name="Gargeya S."/>
            <person name="Fitzgerald M."/>
            <person name="Haas B."/>
            <person name="Abouelleil A."/>
            <person name="Allen A.W."/>
            <person name="Alvarado L."/>
            <person name="Arachchi H.M."/>
            <person name="Berlin A.M."/>
            <person name="Chapman S.B."/>
            <person name="Gainer-Dewar J."/>
            <person name="Goldberg J."/>
            <person name="Griggs A."/>
            <person name="Gujja S."/>
            <person name="Hansen M."/>
            <person name="Howarth C."/>
            <person name="Imamovic A."/>
            <person name="Ireland A."/>
            <person name="Larimer J."/>
            <person name="McCowan C."/>
            <person name="Murphy C."/>
            <person name="Pearson M."/>
            <person name="Poon T.W."/>
            <person name="Priest M."/>
            <person name="Roberts A."/>
            <person name="Saif S."/>
            <person name="Shea T."/>
            <person name="Sisk P."/>
            <person name="Sykes S."/>
            <person name="Wortman J."/>
            <person name="Nusbaum C."/>
            <person name="Birren B."/>
        </authorList>
    </citation>
    <scope>NUCLEOTIDE SEQUENCE [LARGE SCALE GENOMIC DNA]</scope>
    <source>
        <strain evidence="2 3">CBS 606.96</strain>
    </source>
</reference>
<dbReference type="eggNOG" id="ENOG502QSKG">
    <property type="taxonomic scope" value="Eukaryota"/>
</dbReference>
<evidence type="ECO:0000256" key="1">
    <source>
        <dbReference type="SAM" id="MobiDB-lite"/>
    </source>
</evidence>
<dbReference type="OrthoDB" id="2013972at2759"/>
<dbReference type="CDD" id="cd02440">
    <property type="entry name" value="AdoMet_MTases"/>
    <property type="match status" value="1"/>
</dbReference>
<dbReference type="AlphaFoldDB" id="W9Y3F0"/>
<dbReference type="RefSeq" id="XP_007738417.1">
    <property type="nucleotide sequence ID" value="XM_007740227.1"/>
</dbReference>
<evidence type="ECO:0008006" key="4">
    <source>
        <dbReference type="Google" id="ProtNLM"/>
    </source>
</evidence>
<dbReference type="PANTHER" id="PTHR43591:SF24">
    <property type="entry name" value="2-METHOXY-6-POLYPRENYL-1,4-BENZOQUINOL METHYLASE, MITOCHONDRIAL"/>
    <property type="match status" value="1"/>
</dbReference>
<dbReference type="HOGENOM" id="CLU_010595_7_1_1"/>
<dbReference type="Proteomes" id="UP000019478">
    <property type="component" value="Unassembled WGS sequence"/>
</dbReference>
<evidence type="ECO:0000313" key="2">
    <source>
        <dbReference type="EMBL" id="EXJ76979.1"/>
    </source>
</evidence>
<sequence length="327" mass="37277">MSTAQAPGSEAPGNVGIEVEVDENENDNDTDSSLGDNLSTATESVRSSLFQGVYENGRLYHKYKDGAYILPEDGPEQERLDMQHAMFWRSLGGKFILAPVERELREVLDLGTGTGIWVVDFADAHPEANVLGIDLSPIQPALVPPNAKFEVDDFDQPWTYVQKFDLIHARMLLTSSADFPRLFQQTFDALQPGGWFEIQDLCMPLLCDDGTIQGTALEEWNDKYMEACRRIQRDPSWTAKYKEWLIQAGFVKVEEKVLKWPIGPWAKDPALKEMGSWNQINMLEGLDAFTVRLWTMALGMTLEEIQLFLVRVRNDIQDRRIHSYWPM</sequence>
<dbReference type="SUPFAM" id="SSF53335">
    <property type="entry name" value="S-adenosyl-L-methionine-dependent methyltransferases"/>
    <property type="match status" value="1"/>
</dbReference>
<organism evidence="2 3">
    <name type="scientific">Capronia epimyces CBS 606.96</name>
    <dbReference type="NCBI Taxonomy" id="1182542"/>
    <lineage>
        <taxon>Eukaryota</taxon>
        <taxon>Fungi</taxon>
        <taxon>Dikarya</taxon>
        <taxon>Ascomycota</taxon>
        <taxon>Pezizomycotina</taxon>
        <taxon>Eurotiomycetes</taxon>
        <taxon>Chaetothyriomycetidae</taxon>
        <taxon>Chaetothyriales</taxon>
        <taxon>Herpotrichiellaceae</taxon>
        <taxon>Capronia</taxon>
    </lineage>
</organism>
<keyword evidence="3" id="KW-1185">Reference proteome</keyword>
<gene>
    <name evidence="2" type="ORF">A1O3_10136</name>
</gene>
<evidence type="ECO:0000313" key="3">
    <source>
        <dbReference type="Proteomes" id="UP000019478"/>
    </source>
</evidence>
<feature type="region of interest" description="Disordered" evidence="1">
    <location>
        <begin position="1"/>
        <end position="40"/>
    </location>
</feature>
<dbReference type="Gene3D" id="3.40.50.150">
    <property type="entry name" value="Vaccinia Virus protein VP39"/>
    <property type="match status" value="1"/>
</dbReference>
<dbReference type="GeneID" id="19174217"/>
<accession>W9Y3F0</accession>
<dbReference type="GO" id="GO:0008168">
    <property type="term" value="F:methyltransferase activity"/>
    <property type="evidence" value="ECO:0007669"/>
    <property type="project" value="TreeGrafter"/>
</dbReference>
<protein>
    <recommendedName>
        <fullName evidence="4">Methyltransferase</fullName>
    </recommendedName>
</protein>
<dbReference type="InterPro" id="IPR029063">
    <property type="entry name" value="SAM-dependent_MTases_sf"/>
</dbReference>
<dbReference type="EMBL" id="AMGY01000011">
    <property type="protein sequence ID" value="EXJ76979.1"/>
    <property type="molecule type" value="Genomic_DNA"/>
</dbReference>
<dbReference type="Pfam" id="PF13489">
    <property type="entry name" value="Methyltransf_23"/>
    <property type="match status" value="1"/>
</dbReference>
<comment type="caution">
    <text evidence="2">The sequence shown here is derived from an EMBL/GenBank/DDBJ whole genome shotgun (WGS) entry which is preliminary data.</text>
</comment>
<feature type="compositionally biased region" description="Acidic residues" evidence="1">
    <location>
        <begin position="19"/>
        <end position="30"/>
    </location>
</feature>
<dbReference type="PANTHER" id="PTHR43591">
    <property type="entry name" value="METHYLTRANSFERASE"/>
    <property type="match status" value="1"/>
</dbReference>